<dbReference type="Proteomes" id="UP001596201">
    <property type="component" value="Unassembled WGS sequence"/>
</dbReference>
<feature type="transmembrane region" description="Helical" evidence="2">
    <location>
        <begin position="106"/>
        <end position="126"/>
    </location>
</feature>
<comment type="caution">
    <text evidence="3">The sequence shown here is derived from an EMBL/GenBank/DDBJ whole genome shotgun (WGS) entry which is preliminary data.</text>
</comment>
<feature type="transmembrane region" description="Helical" evidence="2">
    <location>
        <begin position="28"/>
        <end position="49"/>
    </location>
</feature>
<evidence type="ECO:0000313" key="4">
    <source>
        <dbReference type="Proteomes" id="UP001596201"/>
    </source>
</evidence>
<evidence type="ECO:0000256" key="1">
    <source>
        <dbReference type="SAM" id="MobiDB-lite"/>
    </source>
</evidence>
<protein>
    <submittedName>
        <fullName evidence="3">Uncharacterized protein</fullName>
    </submittedName>
</protein>
<gene>
    <name evidence="3" type="ORF">ACFPJ5_02190</name>
</gene>
<sequence length="246" mass="25299">MAESAASSASTDSADSSAPTEPERVDRLTGALAIVGGLCLFFAGVPGRLYRGPPGDSYVFDPPLFSGLWVQRVVVPVLAVLALLGVFAAVVGLLRRDRSEGHWHDVAGGLTAFGAAMLLFVGLLLAGTGSLSGGEPDVIGALVVTVAVLGGLLAGLLVIVAGAFWGIGYLRRGRRRLGVTLVVVPLATLLLVVLATFVELPTGGGLLVVLPTVAGLVVLGVDLWREPAEKRERDEETVAQSDDQGA</sequence>
<keyword evidence="2" id="KW-1133">Transmembrane helix</keyword>
<proteinExistence type="predicted"/>
<feature type="transmembrane region" description="Helical" evidence="2">
    <location>
        <begin position="204"/>
        <end position="224"/>
    </location>
</feature>
<evidence type="ECO:0000256" key="2">
    <source>
        <dbReference type="SAM" id="Phobius"/>
    </source>
</evidence>
<dbReference type="EMBL" id="JBHSKX010000001">
    <property type="protein sequence ID" value="MFC5365731.1"/>
    <property type="molecule type" value="Genomic_DNA"/>
</dbReference>
<feature type="transmembrane region" description="Helical" evidence="2">
    <location>
        <begin position="138"/>
        <end position="165"/>
    </location>
</feature>
<dbReference type="RefSeq" id="WP_227228987.1">
    <property type="nucleotide sequence ID" value="NZ_JAJCVJ010000001.1"/>
</dbReference>
<keyword evidence="2" id="KW-0472">Membrane</keyword>
<evidence type="ECO:0000313" key="3">
    <source>
        <dbReference type="EMBL" id="MFC5365731.1"/>
    </source>
</evidence>
<accession>A0ABD5R6R6</accession>
<feature type="region of interest" description="Disordered" evidence="1">
    <location>
        <begin position="1"/>
        <end position="22"/>
    </location>
</feature>
<keyword evidence="4" id="KW-1185">Reference proteome</keyword>
<organism evidence="3 4">
    <name type="scientific">Salinirubrum litoreum</name>
    <dbReference type="NCBI Taxonomy" id="1126234"/>
    <lineage>
        <taxon>Archaea</taxon>
        <taxon>Methanobacteriati</taxon>
        <taxon>Methanobacteriota</taxon>
        <taxon>Stenosarchaea group</taxon>
        <taxon>Halobacteria</taxon>
        <taxon>Halobacteriales</taxon>
        <taxon>Haloferacaceae</taxon>
        <taxon>Salinirubrum</taxon>
    </lineage>
</organism>
<reference evidence="3 4" key="1">
    <citation type="journal article" date="2019" name="Int. J. Syst. Evol. Microbiol.">
        <title>The Global Catalogue of Microorganisms (GCM) 10K type strain sequencing project: providing services to taxonomists for standard genome sequencing and annotation.</title>
        <authorList>
            <consortium name="The Broad Institute Genomics Platform"/>
            <consortium name="The Broad Institute Genome Sequencing Center for Infectious Disease"/>
            <person name="Wu L."/>
            <person name="Ma J."/>
        </authorList>
    </citation>
    <scope>NUCLEOTIDE SEQUENCE [LARGE SCALE GENOMIC DNA]</scope>
    <source>
        <strain evidence="3 4">CGMCC 1.12237</strain>
    </source>
</reference>
<dbReference type="AlphaFoldDB" id="A0ABD5R6R6"/>
<keyword evidence="2" id="KW-0812">Transmembrane</keyword>
<feature type="transmembrane region" description="Helical" evidence="2">
    <location>
        <begin position="177"/>
        <end position="198"/>
    </location>
</feature>
<feature type="transmembrane region" description="Helical" evidence="2">
    <location>
        <begin position="69"/>
        <end position="94"/>
    </location>
</feature>
<feature type="compositionally biased region" description="Low complexity" evidence="1">
    <location>
        <begin position="1"/>
        <end position="18"/>
    </location>
</feature>
<name>A0ABD5R6R6_9EURY</name>